<reference evidence="2" key="1">
    <citation type="submission" date="2022-04" db="EMBL/GenBank/DDBJ databases">
        <authorList>
            <person name="Ren T."/>
        </authorList>
    </citation>
    <scope>NUCLEOTIDE SEQUENCE</scope>
    <source>
        <strain evidence="2">F63249</strain>
    </source>
</reference>
<dbReference type="PANTHER" id="PTHR34385">
    <property type="entry name" value="D-ALANYL-D-ALANINE CARBOXYPEPTIDASE"/>
    <property type="match status" value="1"/>
</dbReference>
<keyword evidence="3" id="KW-1185">Reference proteome</keyword>
<dbReference type="InterPro" id="IPR003709">
    <property type="entry name" value="VanY-like_core_dom"/>
</dbReference>
<dbReference type="RefSeq" id="WP_248413221.1">
    <property type="nucleotide sequence ID" value="NZ_JALPQF010000011.1"/>
</dbReference>
<dbReference type="EMBL" id="JALPQF010000011">
    <property type="protein sequence ID" value="MCK8481250.1"/>
    <property type="molecule type" value="Genomic_DNA"/>
</dbReference>
<name>A0ABT0HA69_9FLAO</name>
<gene>
    <name evidence="2" type="ORF">MUY34_11485</name>
</gene>
<evidence type="ECO:0000313" key="3">
    <source>
        <dbReference type="Proteomes" id="UP001203687"/>
    </source>
</evidence>
<accession>A0ABT0HA69</accession>
<organism evidence="2 3">
    <name type="scientific">Psychroserpens algicola</name>
    <dbReference type="NCBI Taxonomy" id="1719034"/>
    <lineage>
        <taxon>Bacteria</taxon>
        <taxon>Pseudomonadati</taxon>
        <taxon>Bacteroidota</taxon>
        <taxon>Flavobacteriia</taxon>
        <taxon>Flavobacteriales</taxon>
        <taxon>Flavobacteriaceae</taxon>
        <taxon>Psychroserpens</taxon>
    </lineage>
</organism>
<dbReference type="PANTHER" id="PTHR34385:SF1">
    <property type="entry name" value="PEPTIDOGLYCAN L-ALANYL-D-GLUTAMATE ENDOPEPTIDASE CWLK"/>
    <property type="match status" value="1"/>
</dbReference>
<dbReference type="Gene3D" id="3.30.1380.10">
    <property type="match status" value="1"/>
</dbReference>
<proteinExistence type="predicted"/>
<dbReference type="InterPro" id="IPR009045">
    <property type="entry name" value="Zn_M74/Hedgehog-like"/>
</dbReference>
<dbReference type="Proteomes" id="UP001203687">
    <property type="component" value="Unassembled WGS sequence"/>
</dbReference>
<dbReference type="Pfam" id="PF02557">
    <property type="entry name" value="VanY"/>
    <property type="match status" value="1"/>
</dbReference>
<comment type="caution">
    <text evidence="2">The sequence shown here is derived from an EMBL/GenBank/DDBJ whole genome shotgun (WGS) entry which is preliminary data.</text>
</comment>
<protein>
    <submittedName>
        <fullName evidence="2">M15 family metallopeptidase</fullName>
    </submittedName>
</protein>
<feature type="domain" description="D-alanyl-D-alanine carboxypeptidase-like core" evidence="1">
    <location>
        <begin position="52"/>
        <end position="195"/>
    </location>
</feature>
<dbReference type="SUPFAM" id="SSF55166">
    <property type="entry name" value="Hedgehog/DD-peptidase"/>
    <property type="match status" value="1"/>
</dbReference>
<dbReference type="CDD" id="cd14847">
    <property type="entry name" value="DD-carboxypeptidase_like"/>
    <property type="match status" value="1"/>
</dbReference>
<evidence type="ECO:0000313" key="2">
    <source>
        <dbReference type="EMBL" id="MCK8481250.1"/>
    </source>
</evidence>
<evidence type="ECO:0000259" key="1">
    <source>
        <dbReference type="Pfam" id="PF02557"/>
    </source>
</evidence>
<dbReference type="InterPro" id="IPR052179">
    <property type="entry name" value="DD-CPase-like"/>
</dbReference>
<sequence length="245" mass="28713">MINRRFFIKTSALAGLGLLTFPQLSFQNKNVDISYDELIGKGQPKLFGKDFKLRKAAYDAFLKLSAEALKSDIRIQVVSSYRSFDHQKRIWERKYKRYIANGLNPQDSINKIIEYSTIPGTSRHHWGTDLDLIDANVKQPSHVLNPNHFDENGCYSKFKSWMDQHANTFGFHLVYTDIKERKGFKYEPWHYSYKPLSKPYIEAYQKLNLKDIIISEELMGCTHFSQEFITNYLNENILDINPELL</sequence>